<gene>
    <name evidence="1" type="ORF">FB4_1383</name>
</gene>
<reference evidence="1 2" key="1">
    <citation type="journal article" date="2012" name="J. Bacteriol.">
        <title>Draft Genome Sequences for Two Metal-Reducing Pelosinus fermentans Strains Isolated from a Cr(VI)-Contaminated Site and for Type Strain R7.</title>
        <authorList>
            <person name="Brown S.D."/>
            <person name="Podar M."/>
            <person name="Klingeman D.M."/>
            <person name="Johnson C.M."/>
            <person name="Yang Z.K."/>
            <person name="Utturkar S.M."/>
            <person name="Land M.L."/>
            <person name="Mosher J.J."/>
            <person name="Hurt R.A.Jr."/>
            <person name="Phelps T.J."/>
            <person name="Palumbo A.V."/>
            <person name="Arkin A.P."/>
            <person name="Hazen T.C."/>
            <person name="Elias D.A."/>
        </authorList>
    </citation>
    <scope>NUCLEOTIDE SEQUENCE [LARGE SCALE GENOMIC DNA]</scope>
    <source>
        <strain evidence="1 2">B4</strain>
    </source>
</reference>
<dbReference type="EMBL" id="AKVJ01000076">
    <property type="protein sequence ID" value="EIW15694.1"/>
    <property type="molecule type" value="Genomic_DNA"/>
</dbReference>
<organism evidence="1 2">
    <name type="scientific">Pelosinus fermentans B4</name>
    <dbReference type="NCBI Taxonomy" id="1149862"/>
    <lineage>
        <taxon>Bacteria</taxon>
        <taxon>Bacillati</taxon>
        <taxon>Bacillota</taxon>
        <taxon>Negativicutes</taxon>
        <taxon>Selenomonadales</taxon>
        <taxon>Sporomusaceae</taxon>
        <taxon>Pelosinus</taxon>
    </lineage>
</organism>
<evidence type="ECO:0000313" key="2">
    <source>
        <dbReference type="Proteomes" id="UP000004324"/>
    </source>
</evidence>
<dbReference type="AlphaFoldDB" id="I9L5Q5"/>
<evidence type="ECO:0000313" key="1">
    <source>
        <dbReference type="EMBL" id="EIW15694.1"/>
    </source>
</evidence>
<protein>
    <submittedName>
        <fullName evidence="1">Uncharacterized protein</fullName>
    </submittedName>
</protein>
<dbReference type="Proteomes" id="UP000004324">
    <property type="component" value="Unassembled WGS sequence"/>
</dbReference>
<name>I9L5Q5_9FIRM</name>
<comment type="caution">
    <text evidence="1">The sequence shown here is derived from an EMBL/GenBank/DDBJ whole genome shotgun (WGS) entry which is preliminary data.</text>
</comment>
<proteinExistence type="predicted"/>
<keyword evidence="2" id="KW-1185">Reference proteome</keyword>
<dbReference type="PATRIC" id="fig|1149862.3.peg.4413"/>
<accession>I9L5Q5</accession>
<sequence length="139" mass="16223">MSKCETDFIKRKLLQSEENRRIIRVLRGEGRRDTIKRYIYNSSVFFLYGLKSPHATVQASNLADLLSPVVNFKKQDMLEFLPTLIDELKGQYNRTSPVNLPNDVEEKLGKFISESNDMQFVRDFFASILHTSGRSRNFR</sequence>